<protein>
    <submittedName>
        <fullName evidence="1">Uncharacterized protein</fullName>
    </submittedName>
</protein>
<dbReference type="EMBL" id="LR743597">
    <property type="protein sequence ID" value="CAA2627237.1"/>
    <property type="molecule type" value="Genomic_DNA"/>
</dbReference>
<sequence>MIYKYIYIYHC</sequence>
<keyword evidence="2" id="KW-1185">Reference proteome</keyword>
<evidence type="ECO:0000313" key="1">
    <source>
        <dbReference type="EMBL" id="CAA2627237.1"/>
    </source>
</evidence>
<accession>A0A7I8J8J7</accession>
<dbReference type="EMBL" id="CACRZD030000010">
    <property type="protein sequence ID" value="CAA6666497.1"/>
    <property type="molecule type" value="Genomic_DNA"/>
</dbReference>
<dbReference type="Proteomes" id="UP001189122">
    <property type="component" value="Unassembled WGS sequence"/>
</dbReference>
<evidence type="ECO:0000313" key="2">
    <source>
        <dbReference type="Proteomes" id="UP001189122"/>
    </source>
</evidence>
<gene>
    <name evidence="1" type="ORF">SI7747_10012890</name>
</gene>
<name>A0A7I8J8J7_SPIIN</name>
<organism evidence="1">
    <name type="scientific">Spirodela intermedia</name>
    <name type="common">Intermediate duckweed</name>
    <dbReference type="NCBI Taxonomy" id="51605"/>
    <lineage>
        <taxon>Eukaryota</taxon>
        <taxon>Viridiplantae</taxon>
        <taxon>Streptophyta</taxon>
        <taxon>Embryophyta</taxon>
        <taxon>Tracheophyta</taxon>
        <taxon>Spermatophyta</taxon>
        <taxon>Magnoliopsida</taxon>
        <taxon>Liliopsida</taxon>
        <taxon>Araceae</taxon>
        <taxon>Lemnoideae</taxon>
        <taxon>Spirodela</taxon>
    </lineage>
</organism>
<reference evidence="1 2" key="1">
    <citation type="submission" date="2019-12" db="EMBL/GenBank/DDBJ databases">
        <authorList>
            <person name="Scholz U."/>
            <person name="Mascher M."/>
            <person name="Fiebig A."/>
        </authorList>
    </citation>
    <scope>NUCLEOTIDE SEQUENCE</scope>
</reference>
<proteinExistence type="predicted"/>